<dbReference type="EMBL" id="AOMD01000002">
    <property type="protein sequence ID" value="EMA47914.1"/>
    <property type="molecule type" value="Genomic_DNA"/>
</dbReference>
<name>M0MT41_9EURY</name>
<dbReference type="RefSeq" id="WP_006075903.1">
    <property type="nucleotide sequence ID" value="NZ_AOMD01000002.1"/>
</dbReference>
<keyword evidence="1" id="KW-0472">Membrane</keyword>
<evidence type="ECO:0000313" key="2">
    <source>
        <dbReference type="EMBL" id="EMA47914.1"/>
    </source>
</evidence>
<accession>M0MT41</accession>
<dbReference type="Proteomes" id="UP000011669">
    <property type="component" value="Unassembled WGS sequence"/>
</dbReference>
<feature type="transmembrane region" description="Helical" evidence="1">
    <location>
        <begin position="42"/>
        <end position="70"/>
    </location>
</feature>
<gene>
    <name evidence="2" type="ORF">C449_00540</name>
</gene>
<dbReference type="InParanoid" id="M0MT41"/>
<evidence type="ECO:0000313" key="3">
    <source>
        <dbReference type="Proteomes" id="UP000011669"/>
    </source>
</evidence>
<feature type="transmembrane region" description="Helical" evidence="1">
    <location>
        <begin position="12"/>
        <end position="36"/>
    </location>
</feature>
<proteinExistence type="predicted"/>
<organism evidence="2 3">
    <name type="scientific">Halococcus saccharolyticus DSM 5350</name>
    <dbReference type="NCBI Taxonomy" id="1227455"/>
    <lineage>
        <taxon>Archaea</taxon>
        <taxon>Methanobacteriati</taxon>
        <taxon>Methanobacteriota</taxon>
        <taxon>Stenosarchaea group</taxon>
        <taxon>Halobacteria</taxon>
        <taxon>Halobacteriales</taxon>
        <taxon>Halococcaceae</taxon>
        <taxon>Halococcus</taxon>
    </lineage>
</organism>
<keyword evidence="3" id="KW-1185">Reference proteome</keyword>
<reference evidence="2 3" key="1">
    <citation type="journal article" date="2014" name="PLoS Genet.">
        <title>Phylogenetically driven sequencing of extremely halophilic archaea reveals strategies for static and dynamic osmo-response.</title>
        <authorList>
            <person name="Becker E.A."/>
            <person name="Seitzer P.M."/>
            <person name="Tritt A."/>
            <person name="Larsen D."/>
            <person name="Krusor M."/>
            <person name="Yao A.I."/>
            <person name="Wu D."/>
            <person name="Madern D."/>
            <person name="Eisen J.A."/>
            <person name="Darling A.E."/>
            <person name="Facciotti M.T."/>
        </authorList>
    </citation>
    <scope>NUCLEOTIDE SEQUENCE [LARGE SCALE GENOMIC DNA]</scope>
    <source>
        <strain evidence="2 3">DSM 5350</strain>
    </source>
</reference>
<keyword evidence="1" id="KW-0812">Transmembrane</keyword>
<dbReference type="AlphaFoldDB" id="M0MT41"/>
<comment type="caution">
    <text evidence="2">The sequence shown here is derived from an EMBL/GenBank/DDBJ whole genome shotgun (WGS) entry which is preliminary data.</text>
</comment>
<keyword evidence="1" id="KW-1133">Transmembrane helix</keyword>
<dbReference type="PATRIC" id="fig|1227455.4.peg.111"/>
<protein>
    <submittedName>
        <fullName evidence="2">Uncharacterized protein</fullName>
    </submittedName>
</protein>
<sequence length="80" mass="8287">MAAIRHSPGPAAAEAFTLGITTAATLGLAGLWLLVWTDVLTLLGAIFVAFFGLPVLLVVVSCLLSVWLGYDKDAVDTALS</sequence>
<evidence type="ECO:0000256" key="1">
    <source>
        <dbReference type="SAM" id="Phobius"/>
    </source>
</evidence>